<evidence type="ECO:0000313" key="1">
    <source>
        <dbReference type="EMBL" id="KAF6485249.1"/>
    </source>
</evidence>
<dbReference type="Proteomes" id="UP000593571">
    <property type="component" value="Unassembled WGS sequence"/>
</dbReference>
<keyword evidence="2" id="KW-1185">Reference proteome</keyword>
<gene>
    <name evidence="1" type="ORF">HJG63_010503</name>
</gene>
<comment type="caution">
    <text evidence="1">The sequence shown here is derived from an EMBL/GenBank/DDBJ whole genome shotgun (WGS) entry which is preliminary data.</text>
</comment>
<sequence length="148" mass="16524">MSSGPFSLIKRRRLDLLVFSHWSRSLFHFIFKTFSVCSSDSRLPWAPSSSSPALPPATVHLLLTPSSERCCVTDIKLLNPRISICFSHSFRLFAATSHLLIFKDHDFLSTLRYSSMSRFNVFGAISITCASSGQVPAHCVPPFIVTET</sequence>
<name>A0A7J8IM78_ROUAE</name>
<protein>
    <submittedName>
        <fullName evidence="1">Uncharacterized protein</fullName>
    </submittedName>
</protein>
<evidence type="ECO:0000313" key="2">
    <source>
        <dbReference type="Proteomes" id="UP000593571"/>
    </source>
</evidence>
<organism evidence="1 2">
    <name type="scientific">Rousettus aegyptiacus</name>
    <name type="common">Egyptian fruit bat</name>
    <name type="synonym">Pteropus aegyptiacus</name>
    <dbReference type="NCBI Taxonomy" id="9407"/>
    <lineage>
        <taxon>Eukaryota</taxon>
        <taxon>Metazoa</taxon>
        <taxon>Chordata</taxon>
        <taxon>Craniata</taxon>
        <taxon>Vertebrata</taxon>
        <taxon>Euteleostomi</taxon>
        <taxon>Mammalia</taxon>
        <taxon>Eutheria</taxon>
        <taxon>Laurasiatheria</taxon>
        <taxon>Chiroptera</taxon>
        <taxon>Yinpterochiroptera</taxon>
        <taxon>Pteropodoidea</taxon>
        <taxon>Pteropodidae</taxon>
        <taxon>Rousettinae</taxon>
        <taxon>Rousettus</taxon>
    </lineage>
</organism>
<dbReference type="AlphaFoldDB" id="A0A7J8IM78"/>
<accession>A0A7J8IM78</accession>
<proteinExistence type="predicted"/>
<reference evidence="1 2" key="1">
    <citation type="journal article" date="2020" name="Nature">
        <title>Six reference-quality genomes reveal evolution of bat adaptations.</title>
        <authorList>
            <person name="Jebb D."/>
            <person name="Huang Z."/>
            <person name="Pippel M."/>
            <person name="Hughes G.M."/>
            <person name="Lavrichenko K."/>
            <person name="Devanna P."/>
            <person name="Winkler S."/>
            <person name="Jermiin L.S."/>
            <person name="Skirmuntt E.C."/>
            <person name="Katzourakis A."/>
            <person name="Burkitt-Gray L."/>
            <person name="Ray D.A."/>
            <person name="Sullivan K.A.M."/>
            <person name="Roscito J.G."/>
            <person name="Kirilenko B.M."/>
            <person name="Davalos L.M."/>
            <person name="Corthals A.P."/>
            <person name="Power M.L."/>
            <person name="Jones G."/>
            <person name="Ransome R.D."/>
            <person name="Dechmann D.K.N."/>
            <person name="Locatelli A.G."/>
            <person name="Puechmaille S.J."/>
            <person name="Fedrigo O."/>
            <person name="Jarvis E.D."/>
            <person name="Hiller M."/>
            <person name="Vernes S.C."/>
            <person name="Myers E.W."/>
            <person name="Teeling E.C."/>
        </authorList>
    </citation>
    <scope>NUCLEOTIDE SEQUENCE [LARGE SCALE GENOMIC DNA]</scope>
    <source>
        <strain evidence="1">MRouAeg1</strain>
        <tissue evidence="1">Muscle</tissue>
    </source>
</reference>
<dbReference type="EMBL" id="JACASE010000003">
    <property type="protein sequence ID" value="KAF6485249.1"/>
    <property type="molecule type" value="Genomic_DNA"/>
</dbReference>